<feature type="domain" description="HIRAN" evidence="3">
    <location>
        <begin position="3"/>
        <end position="58"/>
    </location>
</feature>
<dbReference type="AlphaFoldDB" id="A0ABD4W445"/>
<dbReference type="Pfam" id="PF08797">
    <property type="entry name" value="HIRAN"/>
    <property type="match status" value="1"/>
</dbReference>
<dbReference type="Gene3D" id="3.30.70.2330">
    <property type="match status" value="1"/>
</dbReference>
<dbReference type="RefSeq" id="WP_013439888.1">
    <property type="nucleotide sequence ID" value="NZ_BNID01000127.1"/>
</dbReference>
<name>A0ABD4W445_9LACO</name>
<gene>
    <name evidence="4" type="ORF">PF593_09790</name>
</gene>
<dbReference type="InterPro" id="IPR014905">
    <property type="entry name" value="HIRAN"/>
</dbReference>
<sequence length="156" mass="17871">MEDIFFTVAGCNHYFGTEAFKPRMKVTLYKEPDNKYKYDKEAIRVEARALGKIGYVANSPYTVLGESRSAGRLYDSIDDGATGRVLYVLPQGLVCELEETGFEKVKKIYKKTQALLICREKSCLRQQCCFQAGFCFFKENIFQQIPNNRVTMLVLC</sequence>
<dbReference type="EMBL" id="JAQIEV010000074">
    <property type="protein sequence ID" value="MDA3783370.1"/>
    <property type="molecule type" value="Genomic_DNA"/>
</dbReference>
<comment type="caution">
    <text evidence="4">The sequence shown here is derived from an EMBL/GenBank/DDBJ whole genome shotgun (WGS) entry which is preliminary data.</text>
</comment>
<dbReference type="GO" id="GO:0046872">
    <property type="term" value="F:metal ion binding"/>
    <property type="evidence" value="ECO:0007669"/>
    <property type="project" value="UniProtKB-KW"/>
</dbReference>
<accession>A0ABD4W445</accession>
<evidence type="ECO:0000313" key="5">
    <source>
        <dbReference type="Proteomes" id="UP001213083"/>
    </source>
</evidence>
<reference evidence="4 5" key="1">
    <citation type="submission" date="2023-01" db="EMBL/GenBank/DDBJ databases">
        <title>Sequencing of the bacterial strains from artisanal fermented milk Matsoni.</title>
        <authorList>
            <person name="Rozman V."/>
            <person name="Accetto T."/>
            <person name="Bogovic Matijasic B."/>
        </authorList>
    </citation>
    <scope>NUCLEOTIDE SEQUENCE [LARGE SCALE GENOMIC DNA]</scope>
    <source>
        <strain evidence="5">lbl143</strain>
    </source>
</reference>
<keyword evidence="1" id="KW-0479">Metal-binding</keyword>
<evidence type="ECO:0000259" key="3">
    <source>
        <dbReference type="Pfam" id="PF08797"/>
    </source>
</evidence>
<dbReference type="GO" id="GO:0016787">
    <property type="term" value="F:hydrolase activity"/>
    <property type="evidence" value="ECO:0007669"/>
    <property type="project" value="UniProtKB-KW"/>
</dbReference>
<proteinExistence type="predicted"/>
<organism evidence="4 5">
    <name type="scientific">Lactobacillus delbrueckii</name>
    <dbReference type="NCBI Taxonomy" id="1584"/>
    <lineage>
        <taxon>Bacteria</taxon>
        <taxon>Bacillati</taxon>
        <taxon>Bacillota</taxon>
        <taxon>Bacilli</taxon>
        <taxon>Lactobacillales</taxon>
        <taxon>Lactobacillaceae</taxon>
        <taxon>Lactobacillus</taxon>
    </lineage>
</organism>
<evidence type="ECO:0000313" key="4">
    <source>
        <dbReference type="EMBL" id="MDA3783370.1"/>
    </source>
</evidence>
<evidence type="ECO:0000256" key="2">
    <source>
        <dbReference type="ARBA" id="ARBA00022801"/>
    </source>
</evidence>
<evidence type="ECO:0000256" key="1">
    <source>
        <dbReference type="ARBA" id="ARBA00022723"/>
    </source>
</evidence>
<keyword evidence="2" id="KW-0378">Hydrolase</keyword>
<protein>
    <submittedName>
        <fullName evidence="4">HIRAN domain-containing protein</fullName>
    </submittedName>
</protein>
<dbReference type="Proteomes" id="UP001213083">
    <property type="component" value="Unassembled WGS sequence"/>
</dbReference>